<protein>
    <recommendedName>
        <fullName evidence="5">YtxH domain-containing protein</fullName>
    </recommendedName>
</protein>
<evidence type="ECO:0000313" key="4">
    <source>
        <dbReference type="Proteomes" id="UP001168694"/>
    </source>
</evidence>
<proteinExistence type="predicted"/>
<keyword evidence="2" id="KW-1133">Transmembrane helix</keyword>
<comment type="caution">
    <text evidence="3">The sequence shown here is derived from an EMBL/GenBank/DDBJ whole genome shotgun (WGS) entry which is preliminary data.</text>
</comment>
<feature type="compositionally biased region" description="Polar residues" evidence="1">
    <location>
        <begin position="294"/>
        <end position="304"/>
    </location>
</feature>
<keyword evidence="2" id="KW-0472">Membrane</keyword>
<evidence type="ECO:0000256" key="1">
    <source>
        <dbReference type="SAM" id="MobiDB-lite"/>
    </source>
</evidence>
<evidence type="ECO:0000256" key="2">
    <source>
        <dbReference type="SAM" id="Phobius"/>
    </source>
</evidence>
<evidence type="ECO:0000313" key="3">
    <source>
        <dbReference type="EMBL" id="MDN4072974.1"/>
    </source>
</evidence>
<feature type="transmembrane region" description="Helical" evidence="2">
    <location>
        <begin position="14"/>
        <end position="32"/>
    </location>
</feature>
<feature type="compositionally biased region" description="Basic and acidic residues" evidence="1">
    <location>
        <begin position="263"/>
        <end position="274"/>
    </location>
</feature>
<dbReference type="EMBL" id="JAUHLN010000002">
    <property type="protein sequence ID" value="MDN4072974.1"/>
    <property type="molecule type" value="Genomic_DNA"/>
</dbReference>
<dbReference type="Proteomes" id="UP001168694">
    <property type="component" value="Unassembled WGS sequence"/>
</dbReference>
<keyword evidence="4" id="KW-1185">Reference proteome</keyword>
<gene>
    <name evidence="3" type="ORF">QYF49_08050</name>
</gene>
<feature type="compositionally biased region" description="Basic and acidic residues" evidence="1">
    <location>
        <begin position="190"/>
        <end position="200"/>
    </location>
</feature>
<evidence type="ECO:0008006" key="5">
    <source>
        <dbReference type="Google" id="ProtNLM"/>
    </source>
</evidence>
<keyword evidence="2" id="KW-0812">Transmembrane</keyword>
<reference evidence="3" key="1">
    <citation type="submission" date="2023-06" db="EMBL/GenBank/DDBJ databases">
        <title>Draft Genome Sequences of Representative Paenibacillus Polymyxa, Bacillus cereus, Fictibacillus sp., and Brevibacillus agri Strains Isolated from Amazonian Dark Earth.</title>
        <authorList>
            <person name="Pellegrinetti T.A."/>
            <person name="Cunha I.C.M."/>
            <person name="Chaves M.G."/>
            <person name="Freitas A.S."/>
            <person name="Silva A.V.R."/>
            <person name="Tsai S.M."/>
            <person name="Mendes L.W."/>
        </authorList>
    </citation>
    <scope>NUCLEOTIDE SEQUENCE</scope>
    <source>
        <strain evidence="3">CENA-BCM004</strain>
    </source>
</reference>
<sequence>MKDNKAKKVASSSVYRTVIGGVVGATIGYLSNPKTGKRIMSRIESTDLKQKSKNLGKTTMEKISNIKDYGAERSQQTAKKLKNKTAGLLKKEKSEDQENQSTSNEEQDLQEVNAQDNNDEQDLQEVNAQDNNEEQDHQGVNAQDNNEEQDLQEVNAQDNNEEQDHQGVNAQDNNEEQDHQEVNAQDNNEEQDHQEQDHQEVNAQDNNEEQDHQEVNAQDNNEEQFQILEYENRKLNERLKLIEKKLEQLAPLSEEEKNDEDVVVDRDEKDEQRPLKVSSKNNRIKNDKKPKEFTISSNDDTSSK</sequence>
<accession>A0ABT8E4Y9</accession>
<dbReference type="RefSeq" id="WP_290399127.1">
    <property type="nucleotide sequence ID" value="NZ_JAUHLN010000002.1"/>
</dbReference>
<feature type="compositionally biased region" description="Polar residues" evidence="1">
    <location>
        <begin position="99"/>
        <end position="116"/>
    </location>
</feature>
<name>A0ABT8E4Y9_9BACL</name>
<feature type="region of interest" description="Disordered" evidence="1">
    <location>
        <begin position="251"/>
        <end position="304"/>
    </location>
</feature>
<organism evidence="3 4">
    <name type="scientific">Fictibacillus terranigra</name>
    <dbReference type="NCBI Taxonomy" id="3058424"/>
    <lineage>
        <taxon>Bacteria</taxon>
        <taxon>Bacillati</taxon>
        <taxon>Bacillota</taxon>
        <taxon>Bacilli</taxon>
        <taxon>Bacillales</taxon>
        <taxon>Fictibacillaceae</taxon>
        <taxon>Fictibacillus</taxon>
    </lineage>
</organism>
<feature type="region of interest" description="Disordered" evidence="1">
    <location>
        <begin position="66"/>
        <end position="225"/>
    </location>
</feature>